<dbReference type="Pfam" id="PF12838">
    <property type="entry name" value="Fer4_7"/>
    <property type="match status" value="1"/>
</dbReference>
<proteinExistence type="predicted"/>
<keyword evidence="3" id="KW-0479">Metal-binding</keyword>
<dbReference type="InterPro" id="IPR017896">
    <property type="entry name" value="4Fe4S_Fe-S-bd"/>
</dbReference>
<keyword evidence="8" id="KW-0670">Pyruvate</keyword>
<dbReference type="InterPro" id="IPR011898">
    <property type="entry name" value="PorD_KorD"/>
</dbReference>
<reference evidence="8" key="1">
    <citation type="submission" date="2019-08" db="EMBL/GenBank/DDBJ databases">
        <authorList>
            <person name="Kucharzyk K."/>
            <person name="Murdoch R.W."/>
            <person name="Higgins S."/>
            <person name="Loffler F."/>
        </authorList>
    </citation>
    <scope>NUCLEOTIDE SEQUENCE</scope>
</reference>
<dbReference type="InterPro" id="IPR017900">
    <property type="entry name" value="4Fe4S_Fe_S_CS"/>
</dbReference>
<evidence type="ECO:0000256" key="5">
    <source>
        <dbReference type="ARBA" id="ARBA00023004"/>
    </source>
</evidence>
<keyword evidence="5" id="KW-0408">Iron</keyword>
<keyword evidence="4" id="KW-0677">Repeat</keyword>
<evidence type="ECO:0000256" key="4">
    <source>
        <dbReference type="ARBA" id="ARBA00022737"/>
    </source>
</evidence>
<evidence type="ECO:0000256" key="6">
    <source>
        <dbReference type="ARBA" id="ARBA00023014"/>
    </source>
</evidence>
<sequence length="88" mass="9663">MALGIGCTARPGNSRNNKTGSWRVFYPVMDTEKCTKCGTCQLICPEGCINQNPDKTYSIDLDFCKGCGMCAEECPDKAKAITMIKEEK</sequence>
<dbReference type="PANTHER" id="PTHR43724">
    <property type="entry name" value="PYRUVATE SYNTHASE SUBUNIT PORD"/>
    <property type="match status" value="1"/>
</dbReference>
<evidence type="ECO:0000313" key="8">
    <source>
        <dbReference type="EMBL" id="MPL74633.1"/>
    </source>
</evidence>
<dbReference type="PANTHER" id="PTHR43724:SF1">
    <property type="entry name" value="PYRUVATE SYNTHASE SUBUNIT PORD"/>
    <property type="match status" value="1"/>
</dbReference>
<protein>
    <submittedName>
        <fullName evidence="8">Pyruvate synthase subunit PorD</fullName>
    </submittedName>
</protein>
<feature type="domain" description="4Fe-4S ferredoxin-type" evidence="7">
    <location>
        <begin position="55"/>
        <end position="86"/>
    </location>
</feature>
<evidence type="ECO:0000256" key="3">
    <source>
        <dbReference type="ARBA" id="ARBA00022723"/>
    </source>
</evidence>
<gene>
    <name evidence="8" type="primary">porD_4</name>
    <name evidence="8" type="ORF">SDC9_20450</name>
</gene>
<keyword evidence="6" id="KW-0411">Iron-sulfur</keyword>
<dbReference type="Gene3D" id="3.30.70.20">
    <property type="match status" value="1"/>
</dbReference>
<keyword evidence="2" id="KW-0004">4Fe-4S</keyword>
<dbReference type="GO" id="GO:0016625">
    <property type="term" value="F:oxidoreductase activity, acting on the aldehyde or oxo group of donors, iron-sulfur protein as acceptor"/>
    <property type="evidence" value="ECO:0007669"/>
    <property type="project" value="InterPro"/>
</dbReference>
<name>A0A644U6W6_9ZZZZ</name>
<dbReference type="GO" id="GO:0046872">
    <property type="term" value="F:metal ion binding"/>
    <property type="evidence" value="ECO:0007669"/>
    <property type="project" value="UniProtKB-KW"/>
</dbReference>
<dbReference type="NCBIfam" id="TIGR02179">
    <property type="entry name" value="PorD_KorD"/>
    <property type="match status" value="1"/>
</dbReference>
<dbReference type="PROSITE" id="PS51379">
    <property type="entry name" value="4FE4S_FER_2"/>
    <property type="match status" value="2"/>
</dbReference>
<evidence type="ECO:0000256" key="2">
    <source>
        <dbReference type="ARBA" id="ARBA00022485"/>
    </source>
</evidence>
<feature type="domain" description="4Fe-4S ferredoxin-type" evidence="7">
    <location>
        <begin position="25"/>
        <end position="54"/>
    </location>
</feature>
<evidence type="ECO:0000256" key="1">
    <source>
        <dbReference type="ARBA" id="ARBA00001966"/>
    </source>
</evidence>
<evidence type="ECO:0000259" key="7">
    <source>
        <dbReference type="PROSITE" id="PS51379"/>
    </source>
</evidence>
<dbReference type="PROSITE" id="PS00198">
    <property type="entry name" value="4FE4S_FER_1"/>
    <property type="match status" value="1"/>
</dbReference>
<comment type="cofactor">
    <cofactor evidence="1">
        <name>[4Fe-4S] cluster</name>
        <dbReference type="ChEBI" id="CHEBI:49883"/>
    </cofactor>
</comment>
<dbReference type="SUPFAM" id="SSF54862">
    <property type="entry name" value="4Fe-4S ferredoxins"/>
    <property type="match status" value="1"/>
</dbReference>
<dbReference type="GO" id="GO:0051539">
    <property type="term" value="F:4 iron, 4 sulfur cluster binding"/>
    <property type="evidence" value="ECO:0007669"/>
    <property type="project" value="UniProtKB-KW"/>
</dbReference>
<dbReference type="EMBL" id="VSSQ01000081">
    <property type="protein sequence ID" value="MPL74633.1"/>
    <property type="molecule type" value="Genomic_DNA"/>
</dbReference>
<dbReference type="AlphaFoldDB" id="A0A644U6W6"/>
<accession>A0A644U6W6</accession>
<comment type="caution">
    <text evidence="8">The sequence shown here is derived from an EMBL/GenBank/DDBJ whole genome shotgun (WGS) entry which is preliminary data.</text>
</comment>
<organism evidence="8">
    <name type="scientific">bioreactor metagenome</name>
    <dbReference type="NCBI Taxonomy" id="1076179"/>
    <lineage>
        <taxon>unclassified sequences</taxon>
        <taxon>metagenomes</taxon>
        <taxon>ecological metagenomes</taxon>
    </lineage>
</organism>